<dbReference type="InterPro" id="IPR036097">
    <property type="entry name" value="HisK_dim/P_sf"/>
</dbReference>
<dbReference type="Pfam" id="PF02518">
    <property type="entry name" value="HATPase_c"/>
    <property type="match status" value="1"/>
</dbReference>
<dbReference type="EMBL" id="CP000613">
    <property type="protein sequence ID" value="ACJ00261.1"/>
    <property type="molecule type" value="Genomic_DNA"/>
</dbReference>
<dbReference type="Pfam" id="PF00512">
    <property type="entry name" value="HisKA"/>
    <property type="match status" value="1"/>
</dbReference>
<sequence>MESVTDLTVPFPVVPAQLVESLPAALFVFARHSARRHRFLYASPGWEELCGMPATSVPGRAQVSYDLVHPEDRAALRAAIDGARPPGPWQHECRVRRGGDGWRWLRIRARPQVQPDGAVHWYGLVVDITAEKQARDRLAASEAQFRGYFENAPEALFTVEVREDGSFAFGDLSPTHERLTGLRQEMLAGRTPEEVLPPEVADEVLGHYRACVAGGEVMRYEESIPLPTGTRLWETVLVPIRDGSGRIVRLLGGSTDITARRLHEEGLRAAAREAEEASRAKSEFLSGTSHELRTPLNAILGFTEALTAGIYGPLSPKQAEAVTVIRDAGAHLLDLVNDLLDLARVEARRLPLDPEAVDAALVAREVTEMLALQAAQNGVALSCTAAAGLPPVWADPLRLRQIVTNLAANAVKFTLRGGQVRLELEPAPGGGLLLRVRDTGIGIRAEDMDRLMQPFQTLRDPAGPRPNEGLGLGLALTRALVEQHGGTMRLESRHRAGTTVTVTLPAAPAVPAQNTPPAPPAAPAAPAAA</sequence>
<feature type="region of interest" description="Disordered" evidence="7">
    <location>
        <begin position="508"/>
        <end position="529"/>
    </location>
</feature>
<evidence type="ECO:0000256" key="2">
    <source>
        <dbReference type="ARBA" id="ARBA00012438"/>
    </source>
</evidence>
<keyword evidence="4 11" id="KW-0808">Transferase</keyword>
<dbReference type="SUPFAM" id="SSF55785">
    <property type="entry name" value="PYP-like sensor domain (PAS domain)"/>
    <property type="match status" value="2"/>
</dbReference>
<feature type="domain" description="PAS" evidence="9">
    <location>
        <begin position="17"/>
        <end position="87"/>
    </location>
</feature>
<dbReference type="CDD" id="cd00082">
    <property type="entry name" value="HisKA"/>
    <property type="match status" value="1"/>
</dbReference>
<dbReference type="SMART" id="SM00086">
    <property type="entry name" value="PAC"/>
    <property type="match status" value="2"/>
</dbReference>
<dbReference type="eggNOG" id="COG2202">
    <property type="taxonomic scope" value="Bacteria"/>
</dbReference>
<dbReference type="InterPro" id="IPR000700">
    <property type="entry name" value="PAS-assoc_C"/>
</dbReference>
<keyword evidence="5 11" id="KW-0418">Kinase</keyword>
<evidence type="ECO:0000313" key="12">
    <source>
        <dbReference type="Proteomes" id="UP000001591"/>
    </source>
</evidence>
<protein>
    <recommendedName>
        <fullName evidence="2">histidine kinase</fullName>
        <ecNumber evidence="2">2.7.13.3</ecNumber>
    </recommendedName>
</protein>
<dbReference type="InterPro" id="IPR013655">
    <property type="entry name" value="PAS_fold_3"/>
</dbReference>
<dbReference type="InterPro" id="IPR035965">
    <property type="entry name" value="PAS-like_dom_sf"/>
</dbReference>
<reference evidence="11 12" key="1">
    <citation type="journal article" date="2010" name="BMC Genomics">
        <title>Metabolic flexibility revealed in the genome of the cyst-forming alpha-1 proteobacterium Rhodospirillum centenum.</title>
        <authorList>
            <person name="Lu Y.K."/>
            <person name="Marden J."/>
            <person name="Han M."/>
            <person name="Swingley W.D."/>
            <person name="Mastrian S.D."/>
            <person name="Chowdhury S.R."/>
            <person name="Hao J."/>
            <person name="Helmy T."/>
            <person name="Kim S."/>
            <person name="Kurdoglu A.A."/>
            <person name="Matthies H.J."/>
            <person name="Rollo D."/>
            <person name="Stothard P."/>
            <person name="Blankenship R.E."/>
            <person name="Bauer C.E."/>
            <person name="Touchman J.W."/>
        </authorList>
    </citation>
    <scope>NUCLEOTIDE SEQUENCE [LARGE SCALE GENOMIC DNA]</scope>
    <source>
        <strain evidence="12">ATCC 51521 / SW</strain>
    </source>
</reference>
<dbReference type="KEGG" id="rce:RC1_2893"/>
<dbReference type="SMART" id="SM00091">
    <property type="entry name" value="PAS"/>
    <property type="match status" value="2"/>
</dbReference>
<dbReference type="RefSeq" id="WP_012568041.1">
    <property type="nucleotide sequence ID" value="NC_011420.2"/>
</dbReference>
<gene>
    <name evidence="11" type="primary">divJ</name>
    <name evidence="11" type="ordered locus">RC1_2893</name>
</gene>
<dbReference type="STRING" id="414684.RC1_2893"/>
<evidence type="ECO:0000259" key="10">
    <source>
        <dbReference type="PROSITE" id="PS50113"/>
    </source>
</evidence>
<dbReference type="InterPro" id="IPR004358">
    <property type="entry name" value="Sig_transdc_His_kin-like_C"/>
</dbReference>
<evidence type="ECO:0000256" key="5">
    <source>
        <dbReference type="ARBA" id="ARBA00022777"/>
    </source>
</evidence>
<keyword evidence="3" id="KW-0597">Phosphoprotein</keyword>
<name>B6IVD7_RHOCS</name>
<dbReference type="AlphaFoldDB" id="B6IVD7"/>
<evidence type="ECO:0000256" key="4">
    <source>
        <dbReference type="ARBA" id="ARBA00022679"/>
    </source>
</evidence>
<proteinExistence type="predicted"/>
<evidence type="ECO:0000313" key="11">
    <source>
        <dbReference type="EMBL" id="ACJ00261.1"/>
    </source>
</evidence>
<dbReference type="SUPFAM" id="SSF55874">
    <property type="entry name" value="ATPase domain of HSP90 chaperone/DNA topoisomerase II/histidine kinase"/>
    <property type="match status" value="1"/>
</dbReference>
<evidence type="ECO:0000256" key="1">
    <source>
        <dbReference type="ARBA" id="ARBA00000085"/>
    </source>
</evidence>
<evidence type="ECO:0000256" key="6">
    <source>
        <dbReference type="ARBA" id="ARBA00023012"/>
    </source>
</evidence>
<comment type="catalytic activity">
    <reaction evidence="1">
        <text>ATP + protein L-histidine = ADP + protein N-phospho-L-histidine.</text>
        <dbReference type="EC" id="2.7.13.3"/>
    </reaction>
</comment>
<dbReference type="PANTHER" id="PTHR43711">
    <property type="entry name" value="TWO-COMPONENT HISTIDINE KINASE"/>
    <property type="match status" value="1"/>
</dbReference>
<keyword evidence="6" id="KW-0902">Two-component regulatory system</keyword>
<dbReference type="OrthoDB" id="8477705at2"/>
<dbReference type="PROSITE" id="PS50109">
    <property type="entry name" value="HIS_KIN"/>
    <property type="match status" value="1"/>
</dbReference>
<dbReference type="PRINTS" id="PR00344">
    <property type="entry name" value="BCTRLSENSOR"/>
</dbReference>
<evidence type="ECO:0000259" key="8">
    <source>
        <dbReference type="PROSITE" id="PS50109"/>
    </source>
</evidence>
<dbReference type="SMART" id="SM00388">
    <property type="entry name" value="HisKA"/>
    <property type="match status" value="1"/>
</dbReference>
<dbReference type="InterPro" id="IPR000014">
    <property type="entry name" value="PAS"/>
</dbReference>
<evidence type="ECO:0000259" key="9">
    <source>
        <dbReference type="PROSITE" id="PS50112"/>
    </source>
</evidence>
<keyword evidence="12" id="KW-1185">Reference proteome</keyword>
<dbReference type="HOGENOM" id="CLU_000445_114_15_5"/>
<organism evidence="11 12">
    <name type="scientific">Rhodospirillum centenum (strain ATCC 51521 / SW)</name>
    <dbReference type="NCBI Taxonomy" id="414684"/>
    <lineage>
        <taxon>Bacteria</taxon>
        <taxon>Pseudomonadati</taxon>
        <taxon>Pseudomonadota</taxon>
        <taxon>Alphaproteobacteria</taxon>
        <taxon>Rhodospirillales</taxon>
        <taxon>Rhodospirillaceae</taxon>
        <taxon>Rhodospirillum</taxon>
    </lineage>
</organism>
<dbReference type="eggNOG" id="COG2205">
    <property type="taxonomic scope" value="Bacteria"/>
</dbReference>
<feature type="domain" description="PAS" evidence="9">
    <location>
        <begin position="141"/>
        <end position="215"/>
    </location>
</feature>
<dbReference type="PROSITE" id="PS50112">
    <property type="entry name" value="PAS"/>
    <property type="match status" value="2"/>
</dbReference>
<dbReference type="Gene3D" id="3.30.450.20">
    <property type="entry name" value="PAS domain"/>
    <property type="match status" value="2"/>
</dbReference>
<feature type="domain" description="Histidine kinase" evidence="8">
    <location>
        <begin position="287"/>
        <end position="508"/>
    </location>
</feature>
<dbReference type="CDD" id="cd00130">
    <property type="entry name" value="PAS"/>
    <property type="match status" value="2"/>
</dbReference>
<dbReference type="Pfam" id="PF08447">
    <property type="entry name" value="PAS_3"/>
    <property type="match status" value="1"/>
</dbReference>
<dbReference type="InterPro" id="IPR003594">
    <property type="entry name" value="HATPase_dom"/>
</dbReference>
<dbReference type="InterPro" id="IPR036890">
    <property type="entry name" value="HATPase_C_sf"/>
</dbReference>
<dbReference type="InterPro" id="IPR050736">
    <property type="entry name" value="Sensor_HK_Regulatory"/>
</dbReference>
<dbReference type="PROSITE" id="PS50113">
    <property type="entry name" value="PAC"/>
    <property type="match status" value="2"/>
</dbReference>
<dbReference type="InterPro" id="IPR005467">
    <property type="entry name" value="His_kinase_dom"/>
</dbReference>
<evidence type="ECO:0000256" key="7">
    <source>
        <dbReference type="SAM" id="MobiDB-lite"/>
    </source>
</evidence>
<dbReference type="InterPro" id="IPR013656">
    <property type="entry name" value="PAS_4"/>
</dbReference>
<dbReference type="NCBIfam" id="TIGR00229">
    <property type="entry name" value="sensory_box"/>
    <property type="match status" value="2"/>
</dbReference>
<dbReference type="Proteomes" id="UP000001591">
    <property type="component" value="Chromosome"/>
</dbReference>
<evidence type="ECO:0000256" key="3">
    <source>
        <dbReference type="ARBA" id="ARBA00022553"/>
    </source>
</evidence>
<feature type="domain" description="PAC" evidence="10">
    <location>
        <begin position="89"/>
        <end position="140"/>
    </location>
</feature>
<dbReference type="SUPFAM" id="SSF47384">
    <property type="entry name" value="Homodimeric domain of signal transducing histidine kinase"/>
    <property type="match status" value="1"/>
</dbReference>
<dbReference type="GO" id="GO:0000155">
    <property type="term" value="F:phosphorelay sensor kinase activity"/>
    <property type="evidence" value="ECO:0007669"/>
    <property type="project" value="InterPro"/>
</dbReference>
<dbReference type="SMART" id="SM00387">
    <property type="entry name" value="HATPase_c"/>
    <property type="match status" value="1"/>
</dbReference>
<dbReference type="InterPro" id="IPR001610">
    <property type="entry name" value="PAC"/>
</dbReference>
<feature type="compositionally biased region" description="Pro residues" evidence="7">
    <location>
        <begin position="514"/>
        <end position="523"/>
    </location>
</feature>
<dbReference type="InterPro" id="IPR003661">
    <property type="entry name" value="HisK_dim/P_dom"/>
</dbReference>
<dbReference type="Gene3D" id="1.10.287.130">
    <property type="match status" value="1"/>
</dbReference>
<dbReference type="Gene3D" id="3.30.565.10">
    <property type="entry name" value="Histidine kinase-like ATPase, C-terminal domain"/>
    <property type="match status" value="1"/>
</dbReference>
<accession>B6IVD7</accession>
<dbReference type="EC" id="2.7.13.3" evidence="2"/>
<dbReference type="Pfam" id="PF08448">
    <property type="entry name" value="PAS_4"/>
    <property type="match status" value="1"/>
</dbReference>
<dbReference type="PANTHER" id="PTHR43711:SF31">
    <property type="entry name" value="HISTIDINE KINASE"/>
    <property type="match status" value="1"/>
</dbReference>
<feature type="domain" description="PAC" evidence="10">
    <location>
        <begin position="218"/>
        <end position="269"/>
    </location>
</feature>